<feature type="region of interest" description="Disordered" evidence="2">
    <location>
        <begin position="407"/>
        <end position="426"/>
    </location>
</feature>
<dbReference type="InterPro" id="IPR052016">
    <property type="entry name" value="Bact_Sigma-Reg"/>
</dbReference>
<feature type="domain" description="PPM-type phosphatase" evidence="3">
    <location>
        <begin position="190"/>
        <end position="398"/>
    </location>
</feature>
<sequence>MHASGAPSFDVGAFLERVEAAAPIEAVEQVADALAEWVGARRVTFLIADFSGRALVRLTSTGPAVEGAAVEGARSRSEEHAETVPLAGSRYEPVLRTQRIDVQALPDGDRLIVPVTDRGDAIGVIELDVPGPAHPEVVADVAAAAHALAYVVIAARRHTDVFEWGQRTTTFSLAAEIQRRLLPSSYTCEAGQFTLAGWLEPAASVGGDTFDYTLDRHSLQISITDAVGHQVAASLLATLFVGALRNGRRKGLELVEQARAANDALAAHAAPGQFVTGQLARIDLQTREAVILNAGHPLPLRLRAGRVEEIQLAVQPPFGVVPGQTFLLQRLPLEPGDRLVFLTDGMQERNAASLDVAQALVDTAQLHPREVVHALGDAVLHATGGNLRDDATMVCLDWYGGPPRLRSSEFGSDPSLASAEREPGGA</sequence>
<dbReference type="Pfam" id="PF07228">
    <property type="entry name" value="SpoIIE"/>
    <property type="match status" value="1"/>
</dbReference>
<organism evidence="4 5">
    <name type="scientific">Petropleomorpha daqingensis</name>
    <dbReference type="NCBI Taxonomy" id="2026353"/>
    <lineage>
        <taxon>Bacteria</taxon>
        <taxon>Bacillati</taxon>
        <taxon>Actinomycetota</taxon>
        <taxon>Actinomycetes</taxon>
        <taxon>Geodermatophilales</taxon>
        <taxon>Geodermatophilaceae</taxon>
        <taxon>Petropleomorpha</taxon>
    </lineage>
</organism>
<dbReference type="EMBL" id="JACBZT010000001">
    <property type="protein sequence ID" value="NYJ04494.1"/>
    <property type="molecule type" value="Genomic_DNA"/>
</dbReference>
<name>A0A853CA13_9ACTN</name>
<dbReference type="Gene3D" id="3.60.40.10">
    <property type="entry name" value="PPM-type phosphatase domain"/>
    <property type="match status" value="1"/>
</dbReference>
<evidence type="ECO:0000313" key="4">
    <source>
        <dbReference type="EMBL" id="NYJ04494.1"/>
    </source>
</evidence>
<dbReference type="SMART" id="SM00331">
    <property type="entry name" value="PP2C_SIG"/>
    <property type="match status" value="1"/>
</dbReference>
<accession>A0A853CA13</accession>
<dbReference type="SUPFAM" id="SSF81606">
    <property type="entry name" value="PP2C-like"/>
    <property type="match status" value="1"/>
</dbReference>
<evidence type="ECO:0000256" key="1">
    <source>
        <dbReference type="ARBA" id="ARBA00022801"/>
    </source>
</evidence>
<keyword evidence="5" id="KW-1185">Reference proteome</keyword>
<dbReference type="InterPro" id="IPR036457">
    <property type="entry name" value="PPM-type-like_dom_sf"/>
</dbReference>
<dbReference type="PANTHER" id="PTHR43156">
    <property type="entry name" value="STAGE II SPORULATION PROTEIN E-RELATED"/>
    <property type="match status" value="1"/>
</dbReference>
<evidence type="ECO:0000259" key="3">
    <source>
        <dbReference type="SMART" id="SM00331"/>
    </source>
</evidence>
<keyword evidence="1" id="KW-0378">Hydrolase</keyword>
<dbReference type="AlphaFoldDB" id="A0A853CA13"/>
<dbReference type="Proteomes" id="UP000541969">
    <property type="component" value="Unassembled WGS sequence"/>
</dbReference>
<proteinExistence type="predicted"/>
<dbReference type="GO" id="GO:0016791">
    <property type="term" value="F:phosphatase activity"/>
    <property type="evidence" value="ECO:0007669"/>
    <property type="project" value="TreeGrafter"/>
</dbReference>
<evidence type="ECO:0000313" key="5">
    <source>
        <dbReference type="Proteomes" id="UP000541969"/>
    </source>
</evidence>
<protein>
    <submittedName>
        <fullName evidence="4">Serine phosphatase RsbU (Regulator of sigma subunit)</fullName>
    </submittedName>
</protein>
<dbReference type="PANTHER" id="PTHR43156:SF2">
    <property type="entry name" value="STAGE II SPORULATION PROTEIN E"/>
    <property type="match status" value="1"/>
</dbReference>
<dbReference type="InterPro" id="IPR001932">
    <property type="entry name" value="PPM-type_phosphatase-like_dom"/>
</dbReference>
<gene>
    <name evidence="4" type="ORF">GGQ55_000772</name>
</gene>
<comment type="caution">
    <text evidence="4">The sequence shown here is derived from an EMBL/GenBank/DDBJ whole genome shotgun (WGS) entry which is preliminary data.</text>
</comment>
<reference evidence="4 5" key="1">
    <citation type="submission" date="2020-07" db="EMBL/GenBank/DDBJ databases">
        <title>Sequencing the genomes of 1000 actinobacteria strains.</title>
        <authorList>
            <person name="Klenk H.-P."/>
        </authorList>
    </citation>
    <scope>NUCLEOTIDE SEQUENCE [LARGE SCALE GENOMIC DNA]</scope>
    <source>
        <strain evidence="4 5">DSM 104001</strain>
    </source>
</reference>
<dbReference type="RefSeq" id="WP_179715208.1">
    <property type="nucleotide sequence ID" value="NZ_JACBZT010000001.1"/>
</dbReference>
<evidence type="ECO:0000256" key="2">
    <source>
        <dbReference type="SAM" id="MobiDB-lite"/>
    </source>
</evidence>